<gene>
    <name evidence="2" type="ORF">GCM10010260_45250</name>
</gene>
<accession>A0A918MBS0</accession>
<dbReference type="Pfam" id="PF12770">
    <property type="entry name" value="CHAT"/>
    <property type="match status" value="1"/>
</dbReference>
<reference evidence="2" key="1">
    <citation type="journal article" date="2014" name="Int. J. Syst. Evol. Microbiol.">
        <title>Complete genome sequence of Corynebacterium casei LMG S-19264T (=DSM 44701T), isolated from a smear-ripened cheese.</title>
        <authorList>
            <consortium name="US DOE Joint Genome Institute (JGI-PGF)"/>
            <person name="Walter F."/>
            <person name="Albersmeier A."/>
            <person name="Kalinowski J."/>
            <person name="Ruckert C."/>
        </authorList>
    </citation>
    <scope>NUCLEOTIDE SEQUENCE</scope>
    <source>
        <strain evidence="2">JCM 4369</strain>
    </source>
</reference>
<keyword evidence="3" id="KW-1185">Reference proteome</keyword>
<dbReference type="EMBL" id="BMTD01000010">
    <property type="protein sequence ID" value="GGV03479.1"/>
    <property type="molecule type" value="Genomic_DNA"/>
</dbReference>
<dbReference type="AlphaFoldDB" id="A0A918MBS0"/>
<dbReference type="Proteomes" id="UP000618795">
    <property type="component" value="Unassembled WGS sequence"/>
</dbReference>
<organism evidence="2 3">
    <name type="scientific">Streptomyces filipinensis</name>
    <dbReference type="NCBI Taxonomy" id="66887"/>
    <lineage>
        <taxon>Bacteria</taxon>
        <taxon>Bacillati</taxon>
        <taxon>Actinomycetota</taxon>
        <taxon>Actinomycetes</taxon>
        <taxon>Kitasatosporales</taxon>
        <taxon>Streptomycetaceae</taxon>
        <taxon>Streptomyces</taxon>
    </lineage>
</organism>
<sequence length="435" mass="47864">MTSAPRPEAAAAHTAERRMALAREWDRLIEEIHGLDGFQDFLAPRLGTLLPTARSGPVVVLNTSRWRCDALVVTTGGVQAVPLPRLTVESIAERTVTHLEALQEVELAVHDLQTARLEYGRGEPMSAAARHRSRAMVALHRALERRETTLVSLLRWLWDTVAEPVLGFLGFVEPPGGDTAAWPRLWWCPTGLLTLLPVHGAGYHDGSRRTVLDRVVSSYTPTLRVLAEARRPLGSRPDDERLLIVSLPDDPDQAPLTDVARERELLLSLFPDRHTLLEGADATVQAVRSQLPRHRWVHFSCHGGQDLLDPSRGGLALHGGDVLRITDFGAQRHRGEFAFLSACQTATGVATLPDETITLAAAMHYTGYRQVIGTLWSVYDDIAADVATAVYSDLTSTGRFEPARSARALHTAVRALRDDRRLAPGVWTPFTHTGP</sequence>
<evidence type="ECO:0000313" key="3">
    <source>
        <dbReference type="Proteomes" id="UP000618795"/>
    </source>
</evidence>
<evidence type="ECO:0000259" key="1">
    <source>
        <dbReference type="Pfam" id="PF12770"/>
    </source>
</evidence>
<dbReference type="RefSeq" id="WP_191875336.1">
    <property type="nucleotide sequence ID" value="NZ_BMTD01000010.1"/>
</dbReference>
<feature type="domain" description="CHAT" evidence="1">
    <location>
        <begin position="153"/>
        <end position="434"/>
    </location>
</feature>
<evidence type="ECO:0000313" key="2">
    <source>
        <dbReference type="EMBL" id="GGV03479.1"/>
    </source>
</evidence>
<dbReference type="InterPro" id="IPR024983">
    <property type="entry name" value="CHAT_dom"/>
</dbReference>
<protein>
    <recommendedName>
        <fullName evidence="1">CHAT domain-containing protein</fullName>
    </recommendedName>
</protein>
<reference evidence="2" key="2">
    <citation type="submission" date="2020-09" db="EMBL/GenBank/DDBJ databases">
        <authorList>
            <person name="Sun Q."/>
            <person name="Ohkuma M."/>
        </authorList>
    </citation>
    <scope>NUCLEOTIDE SEQUENCE</scope>
    <source>
        <strain evidence="2">JCM 4369</strain>
    </source>
</reference>
<proteinExistence type="predicted"/>
<name>A0A918MBS0_9ACTN</name>
<comment type="caution">
    <text evidence="2">The sequence shown here is derived from an EMBL/GenBank/DDBJ whole genome shotgun (WGS) entry which is preliminary data.</text>
</comment>